<keyword evidence="1" id="KW-0695">RNA-directed DNA polymerase</keyword>
<name>A0A0J7MM56_LASNI</name>
<evidence type="ECO:0000313" key="2">
    <source>
        <dbReference type="Proteomes" id="UP000036403"/>
    </source>
</evidence>
<gene>
    <name evidence="1" type="ORF">RF55_25584</name>
</gene>
<dbReference type="EMBL" id="LBMM01032933">
    <property type="protein sequence ID" value="KMQ81675.1"/>
    <property type="molecule type" value="Genomic_DNA"/>
</dbReference>
<proteinExistence type="predicted"/>
<accession>A0A0J7MM56</accession>
<sequence length="143" mass="16232">MNGPDDRVRRLYANTVHSVVLYGSPVWADAAMAAKRIRDILRRVQRRVAIRCVRGYRTVSHVAAIALASQPPMELLARLYADVYMRRKELRSMGTELTARVKGITGLQARQLLMERYDEYLSTKILPSSSGRRVVGAVRPHLK</sequence>
<organism evidence="1 2">
    <name type="scientific">Lasius niger</name>
    <name type="common">Black garden ant</name>
    <dbReference type="NCBI Taxonomy" id="67767"/>
    <lineage>
        <taxon>Eukaryota</taxon>
        <taxon>Metazoa</taxon>
        <taxon>Ecdysozoa</taxon>
        <taxon>Arthropoda</taxon>
        <taxon>Hexapoda</taxon>
        <taxon>Insecta</taxon>
        <taxon>Pterygota</taxon>
        <taxon>Neoptera</taxon>
        <taxon>Endopterygota</taxon>
        <taxon>Hymenoptera</taxon>
        <taxon>Apocrita</taxon>
        <taxon>Aculeata</taxon>
        <taxon>Formicoidea</taxon>
        <taxon>Formicidae</taxon>
        <taxon>Formicinae</taxon>
        <taxon>Lasius</taxon>
        <taxon>Lasius</taxon>
    </lineage>
</organism>
<dbReference type="AlphaFoldDB" id="A0A0J7MM56"/>
<feature type="non-terminal residue" evidence="1">
    <location>
        <position position="143"/>
    </location>
</feature>
<reference evidence="1 2" key="1">
    <citation type="submission" date="2015-04" db="EMBL/GenBank/DDBJ databases">
        <title>Lasius niger genome sequencing.</title>
        <authorList>
            <person name="Konorov E.A."/>
            <person name="Nikitin M.A."/>
            <person name="Kirill M.V."/>
            <person name="Chang P."/>
        </authorList>
    </citation>
    <scope>NUCLEOTIDE SEQUENCE [LARGE SCALE GENOMIC DNA]</scope>
    <source>
        <tissue evidence="1">Whole</tissue>
    </source>
</reference>
<keyword evidence="1" id="KW-0548">Nucleotidyltransferase</keyword>
<keyword evidence="1" id="KW-0808">Transferase</keyword>
<dbReference type="OrthoDB" id="7698238at2759"/>
<evidence type="ECO:0000313" key="1">
    <source>
        <dbReference type="EMBL" id="KMQ81675.1"/>
    </source>
</evidence>
<keyword evidence="2" id="KW-1185">Reference proteome</keyword>
<dbReference type="PaxDb" id="67767-A0A0J7MM56"/>
<dbReference type="GO" id="GO:0003964">
    <property type="term" value="F:RNA-directed DNA polymerase activity"/>
    <property type="evidence" value="ECO:0007669"/>
    <property type="project" value="UniProtKB-KW"/>
</dbReference>
<dbReference type="Proteomes" id="UP000036403">
    <property type="component" value="Unassembled WGS sequence"/>
</dbReference>
<comment type="caution">
    <text evidence="1">The sequence shown here is derived from an EMBL/GenBank/DDBJ whole genome shotgun (WGS) entry which is preliminary data.</text>
</comment>
<protein>
    <submittedName>
        <fullName evidence="1">Reverse transcriptase</fullName>
    </submittedName>
</protein>